<dbReference type="InterPro" id="IPR036852">
    <property type="entry name" value="Peptidase_S8/S53_dom_sf"/>
</dbReference>
<dbReference type="FunFam" id="2.60.40.2310:FF:000001">
    <property type="entry name" value="Subtilisin-like protease SBT1.5"/>
    <property type="match status" value="1"/>
</dbReference>
<evidence type="ECO:0000313" key="12">
    <source>
        <dbReference type="Proteomes" id="UP001153076"/>
    </source>
</evidence>
<keyword evidence="4" id="KW-0378">Hydrolase</keyword>
<evidence type="ECO:0000256" key="5">
    <source>
        <dbReference type="ARBA" id="ARBA00022825"/>
    </source>
</evidence>
<organism evidence="11 12">
    <name type="scientific">Carnegiea gigantea</name>
    <dbReference type="NCBI Taxonomy" id="171969"/>
    <lineage>
        <taxon>Eukaryota</taxon>
        <taxon>Viridiplantae</taxon>
        <taxon>Streptophyta</taxon>
        <taxon>Embryophyta</taxon>
        <taxon>Tracheophyta</taxon>
        <taxon>Spermatophyta</taxon>
        <taxon>Magnoliopsida</taxon>
        <taxon>eudicotyledons</taxon>
        <taxon>Gunneridae</taxon>
        <taxon>Pentapetalae</taxon>
        <taxon>Caryophyllales</taxon>
        <taxon>Cactineae</taxon>
        <taxon>Cactaceae</taxon>
        <taxon>Cactoideae</taxon>
        <taxon>Echinocereeae</taxon>
        <taxon>Carnegiea</taxon>
    </lineage>
</organism>
<proteinExistence type="inferred from homology"/>
<comment type="caution">
    <text evidence="11">The sequence shown here is derived from an EMBL/GenBank/DDBJ whole genome shotgun (WGS) entry which is preliminary data.</text>
</comment>
<dbReference type="Gene3D" id="3.40.50.200">
    <property type="entry name" value="Peptidase S8/S53 domain"/>
    <property type="match status" value="1"/>
</dbReference>
<dbReference type="Pfam" id="PF02225">
    <property type="entry name" value="PA"/>
    <property type="match status" value="1"/>
</dbReference>
<dbReference type="Pfam" id="PF17766">
    <property type="entry name" value="fn3_6"/>
    <property type="match status" value="1"/>
</dbReference>
<dbReference type="Gene3D" id="3.50.30.30">
    <property type="match status" value="1"/>
</dbReference>
<dbReference type="EMBL" id="JAKOGI010000017">
    <property type="protein sequence ID" value="KAJ8450168.1"/>
    <property type="molecule type" value="Genomic_DNA"/>
</dbReference>
<name>A0A9Q1KWG6_9CARY</name>
<keyword evidence="5" id="KW-0720">Serine protease</keyword>
<dbReference type="OrthoDB" id="206201at2759"/>
<gene>
    <name evidence="11" type="ORF">Cgig2_033362</name>
</gene>
<dbReference type="Pfam" id="PF00082">
    <property type="entry name" value="Peptidase_S8"/>
    <property type="match status" value="1"/>
</dbReference>
<comment type="caution">
    <text evidence="6">Lacks conserved residue(s) required for the propagation of feature annotation.</text>
</comment>
<evidence type="ECO:0000256" key="4">
    <source>
        <dbReference type="ARBA" id="ARBA00022801"/>
    </source>
</evidence>
<feature type="signal peptide" evidence="7">
    <location>
        <begin position="1"/>
        <end position="23"/>
    </location>
</feature>
<evidence type="ECO:0000313" key="11">
    <source>
        <dbReference type="EMBL" id="KAJ8450168.1"/>
    </source>
</evidence>
<keyword evidence="12" id="KW-1185">Reference proteome</keyword>
<dbReference type="PRINTS" id="PR00723">
    <property type="entry name" value="SUBTILISIN"/>
</dbReference>
<keyword evidence="2" id="KW-0645">Protease</keyword>
<dbReference type="PROSITE" id="PS51892">
    <property type="entry name" value="SUBTILASE"/>
    <property type="match status" value="1"/>
</dbReference>
<feature type="chain" id="PRO_5040135668" description="Subtilisin-like protease SBT1.1" evidence="7">
    <location>
        <begin position="24"/>
        <end position="587"/>
    </location>
</feature>
<keyword evidence="3 7" id="KW-0732">Signal</keyword>
<dbReference type="Gene3D" id="2.60.40.2310">
    <property type="match status" value="1"/>
</dbReference>
<feature type="domain" description="Subtilisin-like protease fibronectin type-III" evidence="10">
    <location>
        <begin position="481"/>
        <end position="584"/>
    </location>
</feature>
<dbReference type="Proteomes" id="UP001153076">
    <property type="component" value="Unassembled WGS sequence"/>
</dbReference>
<dbReference type="GO" id="GO:0004252">
    <property type="term" value="F:serine-type endopeptidase activity"/>
    <property type="evidence" value="ECO:0007669"/>
    <property type="project" value="InterPro"/>
</dbReference>
<dbReference type="InterPro" id="IPR003137">
    <property type="entry name" value="PA_domain"/>
</dbReference>
<dbReference type="GO" id="GO:0006508">
    <property type="term" value="P:proteolysis"/>
    <property type="evidence" value="ECO:0007669"/>
    <property type="project" value="UniProtKB-KW"/>
</dbReference>
<evidence type="ECO:0000259" key="9">
    <source>
        <dbReference type="Pfam" id="PF02225"/>
    </source>
</evidence>
<dbReference type="InterPro" id="IPR000209">
    <property type="entry name" value="Peptidase_S8/S53_dom"/>
</dbReference>
<dbReference type="AlphaFoldDB" id="A0A9Q1KWG6"/>
<evidence type="ECO:0000256" key="2">
    <source>
        <dbReference type="ARBA" id="ARBA00022670"/>
    </source>
</evidence>
<dbReference type="SUPFAM" id="SSF52743">
    <property type="entry name" value="Subtilisin-like"/>
    <property type="match status" value="1"/>
</dbReference>
<evidence type="ECO:0000256" key="7">
    <source>
        <dbReference type="SAM" id="SignalP"/>
    </source>
</evidence>
<accession>A0A9Q1KWG6</accession>
<evidence type="ECO:0000259" key="10">
    <source>
        <dbReference type="Pfam" id="PF17766"/>
    </source>
</evidence>
<feature type="domain" description="Peptidase S8/S53" evidence="8">
    <location>
        <begin position="37"/>
        <end position="408"/>
    </location>
</feature>
<feature type="domain" description="PA" evidence="9">
    <location>
        <begin position="192"/>
        <end position="280"/>
    </location>
</feature>
<dbReference type="InterPro" id="IPR015500">
    <property type="entry name" value="Peptidase_S8_subtilisin-rel"/>
</dbReference>
<dbReference type="PANTHER" id="PTHR10795">
    <property type="entry name" value="PROPROTEIN CONVERTASE SUBTILISIN/KEXIN"/>
    <property type="match status" value="1"/>
</dbReference>
<reference evidence="11" key="1">
    <citation type="submission" date="2022-04" db="EMBL/GenBank/DDBJ databases">
        <title>Carnegiea gigantea Genome sequencing and assembly v2.</title>
        <authorList>
            <person name="Copetti D."/>
            <person name="Sanderson M.J."/>
            <person name="Burquez A."/>
            <person name="Wojciechowski M.F."/>
        </authorList>
    </citation>
    <scope>NUCLEOTIDE SEQUENCE</scope>
    <source>
        <strain evidence="11">SGP5-SGP5p</strain>
        <tissue evidence="11">Aerial part</tissue>
    </source>
</reference>
<dbReference type="CDD" id="cd02120">
    <property type="entry name" value="PA_subtilisin_like"/>
    <property type="match status" value="1"/>
</dbReference>
<dbReference type="InterPro" id="IPR041469">
    <property type="entry name" value="Subtilisin-like_FN3"/>
</dbReference>
<evidence type="ECO:0000256" key="6">
    <source>
        <dbReference type="PROSITE-ProRule" id="PRU01240"/>
    </source>
</evidence>
<evidence type="ECO:0000259" key="8">
    <source>
        <dbReference type="Pfam" id="PF00082"/>
    </source>
</evidence>
<evidence type="ECO:0000256" key="3">
    <source>
        <dbReference type="ARBA" id="ARBA00022729"/>
    </source>
</evidence>
<dbReference type="FunFam" id="3.50.30.30:FF:000005">
    <property type="entry name" value="subtilisin-like protease SBT1.5"/>
    <property type="match status" value="1"/>
</dbReference>
<evidence type="ECO:0008006" key="13">
    <source>
        <dbReference type="Google" id="ProtNLM"/>
    </source>
</evidence>
<evidence type="ECO:0000256" key="1">
    <source>
        <dbReference type="ARBA" id="ARBA00011073"/>
    </source>
</evidence>
<sequence length="587" mass="62166">MLPTSTMWPLLLAVMFGTSIALADRRTYIVHMDDSKNIKLNSFDEMTQNRDSNGHGTHTASTAAGSVVPGASLFGMANGAGCASSDILAAIDQAVADGVDVLSLSLGGIPRPYYRDSMAIAAFGAIQNGVFMSCSAGNSGPTPSTVGNMAPWIMTVAASYIDRTFPAKVKLSNGKIFKGSSLYSAKKNSTKQLPLVYKDTAGSNRAEFCVNGSLSPSLVKGKLVLCERGINSRTEKGFVVKSAGGAGMLLLNSPSEGEELFADPHVLPAATLGASAAKAIKGYLMLGKNLTGSITFLGTQYGVRAPVVAAFSSRGPSMVDPYVIKPDITAPGVNILAAWPPITPPTELKSDKRSVLFNIISGTSMACPHLSGIVALIKSVHKDWSPAAIKSAIMTSAYTHDNRGHMISDAFVSSSTKFATPFAFGSGHVHPEAASDPGLVYDITGEDYLHYLCSINYTNAQVTLLARRNYSCPSSSLQPGDLNYPSFAVIFDAAKRGKTTFTYKRTVTNVGTAKVTYRVLVQKPKGVKVSVEPKVLEFKALDEKKTYKVKFSGSGSKVTARGVSSFGSLVWVGGKYRVRSPIAVTWQ</sequence>
<protein>
    <recommendedName>
        <fullName evidence="13">Subtilisin-like protease SBT1.1</fullName>
    </recommendedName>
</protein>
<comment type="similarity">
    <text evidence="1 6">Belongs to the peptidase S8 family.</text>
</comment>
<dbReference type="InterPro" id="IPR045051">
    <property type="entry name" value="SBT"/>
</dbReference>